<dbReference type="GO" id="GO:0030288">
    <property type="term" value="C:outer membrane-bounded periplasmic space"/>
    <property type="evidence" value="ECO:0007669"/>
    <property type="project" value="UniProtKB-ARBA"/>
</dbReference>
<evidence type="ECO:0000256" key="5">
    <source>
        <dbReference type="SAM" id="SignalP"/>
    </source>
</evidence>
<sequence length="556" mass="60846">MFDVNKKKIALAAVALVAVAAYSLWPTPNKAPSLHTLRIAVTQFPNNLHPAIGDDMAKSLVLAPARPQLVGYDSKLEPVCLACEGAPRIERNGANDDVVLTLRDGLAWDDGVKVGLDDFAFTLEVGRASASGIVHGSLYRDEIVGITARDARTIVLQRNGHRCDAAALPIHLLPAHIERPVFLANPDDYRAATRFDTAPATPGLSWSAYRVERLEPGERLLLARNPHWPGPPAFFDRLIVSVRGSGAALRASLLAGEVDLVPGEAGLGTEQALEIEQRHSDRFQVLWQDTLAFSRLTWPLDDPRFADLRVRRALAYGLDRDALLRTVLAGKAKAATSSTSPILPYAANVESYGHDPARANALLEEAGWRRGTDGVRRDKNGKRLEFEIVTTAGNRERELAVQVIAADWGKLGVAAHIRLVEPRVLFGEMLPKRTIAGVALTHYVQEPDVPPRALRHSSSVPDDTNGHAGVNFSGYRSPQMDALLDQLATVCDPAARAQVWRALQQLEAAELPDLPLWFAQRPTIAAKWLQSIEPVPSVPYGTAWAFRWRDSRTPVQ</sequence>
<dbReference type="GO" id="GO:0043190">
    <property type="term" value="C:ATP-binding cassette (ABC) transporter complex"/>
    <property type="evidence" value="ECO:0007669"/>
    <property type="project" value="InterPro"/>
</dbReference>
<reference evidence="7" key="1">
    <citation type="submission" date="2021-02" db="EMBL/GenBank/DDBJ databases">
        <title>Genome sequence of Rhodospirillales sp. strain TMPK1 isolated from soil.</title>
        <authorList>
            <person name="Nakai R."/>
            <person name="Kusada H."/>
            <person name="Tamaki H."/>
        </authorList>
    </citation>
    <scope>NUCLEOTIDE SEQUENCE</scope>
    <source>
        <strain evidence="7">TMPK1</strain>
    </source>
</reference>
<organism evidence="7 8">
    <name type="scientific">Roseiterribacter gracilis</name>
    <dbReference type="NCBI Taxonomy" id="2812848"/>
    <lineage>
        <taxon>Bacteria</taxon>
        <taxon>Pseudomonadati</taxon>
        <taxon>Pseudomonadota</taxon>
        <taxon>Alphaproteobacteria</taxon>
        <taxon>Rhodospirillales</taxon>
        <taxon>Roseiterribacteraceae</taxon>
        <taxon>Roseiterribacter</taxon>
    </lineage>
</organism>
<accession>A0A8S8X7B7</accession>
<dbReference type="Gene3D" id="3.40.190.10">
    <property type="entry name" value="Periplasmic binding protein-like II"/>
    <property type="match status" value="1"/>
</dbReference>
<evidence type="ECO:0000313" key="8">
    <source>
        <dbReference type="Proteomes" id="UP000681075"/>
    </source>
</evidence>
<comment type="subcellular location">
    <subcellularLocation>
        <location evidence="1">Periplasm</location>
    </subcellularLocation>
</comment>
<proteinExistence type="inferred from homology"/>
<dbReference type="InterPro" id="IPR039424">
    <property type="entry name" value="SBP_5"/>
</dbReference>
<evidence type="ECO:0000259" key="6">
    <source>
        <dbReference type="Pfam" id="PF00496"/>
    </source>
</evidence>
<evidence type="ECO:0000256" key="4">
    <source>
        <dbReference type="ARBA" id="ARBA00022729"/>
    </source>
</evidence>
<dbReference type="Pfam" id="PF00496">
    <property type="entry name" value="SBP_bac_5"/>
    <property type="match status" value="1"/>
</dbReference>
<dbReference type="GO" id="GO:1904680">
    <property type="term" value="F:peptide transmembrane transporter activity"/>
    <property type="evidence" value="ECO:0007669"/>
    <property type="project" value="TreeGrafter"/>
</dbReference>
<protein>
    <submittedName>
        <fullName evidence="7">ABC transporter substrate-binding protein</fullName>
    </submittedName>
</protein>
<feature type="domain" description="Solute-binding protein family 5" evidence="6">
    <location>
        <begin position="99"/>
        <end position="424"/>
    </location>
</feature>
<dbReference type="PIRSF" id="PIRSF002741">
    <property type="entry name" value="MppA"/>
    <property type="match status" value="1"/>
</dbReference>
<dbReference type="Gene3D" id="3.10.105.10">
    <property type="entry name" value="Dipeptide-binding Protein, Domain 3"/>
    <property type="match status" value="1"/>
</dbReference>
<dbReference type="InterPro" id="IPR030678">
    <property type="entry name" value="Peptide/Ni-bd"/>
</dbReference>
<feature type="signal peptide" evidence="5">
    <location>
        <begin position="1"/>
        <end position="31"/>
    </location>
</feature>
<keyword evidence="8" id="KW-1185">Reference proteome</keyword>
<keyword evidence="3" id="KW-0813">Transport</keyword>
<evidence type="ECO:0000313" key="7">
    <source>
        <dbReference type="EMBL" id="GIL38244.1"/>
    </source>
</evidence>
<gene>
    <name evidence="7" type="ORF">TMPK1_04810</name>
</gene>
<dbReference type="InterPro" id="IPR000914">
    <property type="entry name" value="SBP_5_dom"/>
</dbReference>
<comment type="similarity">
    <text evidence="2">Belongs to the bacterial solute-binding protein 5 family.</text>
</comment>
<feature type="chain" id="PRO_5035789099" evidence="5">
    <location>
        <begin position="32"/>
        <end position="556"/>
    </location>
</feature>
<evidence type="ECO:0000256" key="2">
    <source>
        <dbReference type="ARBA" id="ARBA00005695"/>
    </source>
</evidence>
<dbReference type="PANTHER" id="PTHR30290">
    <property type="entry name" value="PERIPLASMIC BINDING COMPONENT OF ABC TRANSPORTER"/>
    <property type="match status" value="1"/>
</dbReference>
<dbReference type="SUPFAM" id="SSF53850">
    <property type="entry name" value="Periplasmic binding protein-like II"/>
    <property type="match status" value="1"/>
</dbReference>
<evidence type="ECO:0000256" key="3">
    <source>
        <dbReference type="ARBA" id="ARBA00022448"/>
    </source>
</evidence>
<dbReference type="Proteomes" id="UP000681075">
    <property type="component" value="Unassembled WGS sequence"/>
</dbReference>
<evidence type="ECO:0000256" key="1">
    <source>
        <dbReference type="ARBA" id="ARBA00004418"/>
    </source>
</evidence>
<dbReference type="AlphaFoldDB" id="A0A8S8X7B7"/>
<dbReference type="GO" id="GO:0015833">
    <property type="term" value="P:peptide transport"/>
    <property type="evidence" value="ECO:0007669"/>
    <property type="project" value="TreeGrafter"/>
</dbReference>
<keyword evidence="4 5" id="KW-0732">Signal</keyword>
<dbReference type="PANTHER" id="PTHR30290:SF9">
    <property type="entry name" value="OLIGOPEPTIDE-BINDING PROTEIN APPA"/>
    <property type="match status" value="1"/>
</dbReference>
<dbReference type="CDD" id="cd08513">
    <property type="entry name" value="PBP2_thermophilic_Hb8_like"/>
    <property type="match status" value="1"/>
</dbReference>
<dbReference type="EMBL" id="BOPV01000001">
    <property type="protein sequence ID" value="GIL38244.1"/>
    <property type="molecule type" value="Genomic_DNA"/>
</dbReference>
<name>A0A8S8X7B7_9PROT</name>
<comment type="caution">
    <text evidence="7">The sequence shown here is derived from an EMBL/GenBank/DDBJ whole genome shotgun (WGS) entry which is preliminary data.</text>
</comment>